<comment type="caution">
    <text evidence="1">The sequence shown here is derived from an EMBL/GenBank/DDBJ whole genome shotgun (WGS) entry which is preliminary data.</text>
</comment>
<dbReference type="Proteomes" id="UP001143856">
    <property type="component" value="Unassembled WGS sequence"/>
</dbReference>
<protein>
    <submittedName>
        <fullName evidence="1">Uncharacterized protein</fullName>
    </submittedName>
</protein>
<gene>
    <name evidence="1" type="ORF">NUW58_g4180</name>
</gene>
<evidence type="ECO:0000313" key="1">
    <source>
        <dbReference type="EMBL" id="KAJ2988052.1"/>
    </source>
</evidence>
<keyword evidence="2" id="KW-1185">Reference proteome</keyword>
<name>A0ACC1P7H8_9PEZI</name>
<reference evidence="1" key="1">
    <citation type="submission" date="2022-10" db="EMBL/GenBank/DDBJ databases">
        <title>Genome Sequence of Xylaria curta.</title>
        <authorList>
            <person name="Buettner E."/>
        </authorList>
    </citation>
    <scope>NUCLEOTIDE SEQUENCE</scope>
    <source>
        <strain evidence="1">Babe10</strain>
    </source>
</reference>
<sequence length="1059" mass="122557">MLVNSDSARLQIVTHPIALERTHIMMNKFRRSNDADYERVVGEIDSIRRNLRLPADTEILENSYTPEKLRIERLSGQLLTMDKCYINLAIVEDINESGNSPMINNIREQDYHLSLLGRLSVEEPDEDLEVLLSELFNKRGNQNTQPRRILIRGRAGVGKTTLCKKIVHDFKNGTLWPELFDRLLWVPLRNLKQEDRKIAGYSYGHLFHHEYFSHHLKWKTLTEELLERVNTRDGRTLFLLDGLDEVLRSSEPSSDVSQFIKEVLNKDDVIITSRPYSTLYPHMHPVDLELETIGFYPDQVQDYLRMSFPGEDNGKKLAEIRLFLEEHQLLQGLLRIPIQLDAFCYTWEDVTEEKAPQTMTAVYQAVEKALWKKDFCRLKNLPLGSAQTSRPEEMERHFVKNELALLEVLAFAGLYSDVVNYEPIHQDAIAELEECNALVEYFAARYFVRQWEAQKPLNCQTFRTPDNQHTENYQPTAFLQRHKYNARYDIMWRFVAGLLVSEPKPNTNINCFFDAIVKEPHDLLGPAHYRLIMHCLHEVTREGESEDFTPLRAEMEGQLQRWLPPEYAQSWLVGEVEFPHRVINNMLEEATEGERWHLLRALLERAVIHPDTTNLICRQLRENNSRRTKIAVICIVRMGHHALLEEPIPLITDLIKDDDCVSLIAGRIKNDTDGYVRWTAVDVLAKQQHLPEQIIQSILGWLTEGEIWLPEKEIWLVEEEKWLLEELRHGGEQNRVTKILDSFSSKPKLFNLAIQILTARVEDNNENLEDDNKDVRKATIEALIMRPDLPNQVVRLIVGWLEDSNEDVRHAATKALVSQLGLPDQVIHSIADRLGDISEPVRNATIEFLRRHSDLPHQVIQSIADRLDNIQEGVRRTALDALGTQEDLLPKFVQLIADQLGDSEESIRYAALRALRRTNLPDEVVKLVADRLDDDDNEFVRVAAREALGQQSDLPEPAIQSIMNRIDDSWKDAQSESFAILKRQPKLSEQVIQFISNRLNHTDTEIRHEAATALMDWPGLQDRLLLSIKDRLDDIEIDVKRSTIYALASRTNLPDHLLN</sequence>
<accession>A0ACC1P7H8</accession>
<evidence type="ECO:0000313" key="2">
    <source>
        <dbReference type="Proteomes" id="UP001143856"/>
    </source>
</evidence>
<organism evidence="1 2">
    <name type="scientific">Xylaria curta</name>
    <dbReference type="NCBI Taxonomy" id="42375"/>
    <lineage>
        <taxon>Eukaryota</taxon>
        <taxon>Fungi</taxon>
        <taxon>Dikarya</taxon>
        <taxon>Ascomycota</taxon>
        <taxon>Pezizomycotina</taxon>
        <taxon>Sordariomycetes</taxon>
        <taxon>Xylariomycetidae</taxon>
        <taxon>Xylariales</taxon>
        <taxon>Xylariaceae</taxon>
        <taxon>Xylaria</taxon>
    </lineage>
</organism>
<dbReference type="EMBL" id="JAPDGR010000703">
    <property type="protein sequence ID" value="KAJ2988052.1"/>
    <property type="molecule type" value="Genomic_DNA"/>
</dbReference>
<proteinExistence type="predicted"/>